<name>A0ABY6LU79_9ARAC</name>
<proteinExistence type="predicted"/>
<protein>
    <submittedName>
        <fullName evidence="1">Uncharacterized protein</fullName>
    </submittedName>
</protein>
<sequence length="116" mass="13567">MTRSKWHHQTEPTRTGDLVFLVDELHPRNRGPTRCLGVSERLERCRQETNYKKPINERLAERATYSQQAFHSDKNLSACFVTKTIYMELVTDTSTVTFIAVFKRLKTPRSLIEPIK</sequence>
<gene>
    <name evidence="1" type="ORF">LAZ67_X000519</name>
</gene>
<organism evidence="1 2">
    <name type="scientific">Cordylochernes scorpioides</name>
    <dbReference type="NCBI Taxonomy" id="51811"/>
    <lineage>
        <taxon>Eukaryota</taxon>
        <taxon>Metazoa</taxon>
        <taxon>Ecdysozoa</taxon>
        <taxon>Arthropoda</taxon>
        <taxon>Chelicerata</taxon>
        <taxon>Arachnida</taxon>
        <taxon>Pseudoscorpiones</taxon>
        <taxon>Cheliferoidea</taxon>
        <taxon>Chernetidae</taxon>
        <taxon>Cordylochernes</taxon>
    </lineage>
</organism>
<accession>A0ABY6LU79</accession>
<reference evidence="1 2" key="1">
    <citation type="submission" date="2022-03" db="EMBL/GenBank/DDBJ databases">
        <title>A chromosomal length assembly of Cordylochernes scorpioides.</title>
        <authorList>
            <person name="Zeh D."/>
            <person name="Zeh J."/>
        </authorList>
    </citation>
    <scope>NUCLEOTIDE SEQUENCE [LARGE SCALE GENOMIC DNA]</scope>
    <source>
        <strain evidence="1">IN4F17</strain>
        <tissue evidence="1">Whole Body</tissue>
    </source>
</reference>
<evidence type="ECO:0000313" key="2">
    <source>
        <dbReference type="Proteomes" id="UP001235939"/>
    </source>
</evidence>
<dbReference type="EMBL" id="CP092886">
    <property type="protein sequence ID" value="UYV83887.1"/>
    <property type="molecule type" value="Genomic_DNA"/>
</dbReference>
<keyword evidence="2" id="KW-1185">Reference proteome</keyword>
<dbReference type="Proteomes" id="UP001235939">
    <property type="component" value="Chromosome X"/>
</dbReference>
<evidence type="ECO:0000313" key="1">
    <source>
        <dbReference type="EMBL" id="UYV83887.1"/>
    </source>
</evidence>